<feature type="coiled-coil region" evidence="1">
    <location>
        <begin position="92"/>
        <end position="251"/>
    </location>
</feature>
<evidence type="ECO:0000256" key="2">
    <source>
        <dbReference type="SAM" id="MobiDB-lite"/>
    </source>
</evidence>
<feature type="region of interest" description="Disordered" evidence="2">
    <location>
        <begin position="260"/>
        <end position="384"/>
    </location>
</feature>
<dbReference type="AlphaFoldDB" id="A0A2P6VJB7"/>
<accession>A0A2P6VJB7</accession>
<evidence type="ECO:0000256" key="1">
    <source>
        <dbReference type="SAM" id="Coils"/>
    </source>
</evidence>
<comment type="caution">
    <text evidence="3">The sequence shown here is derived from an EMBL/GenBank/DDBJ whole genome shotgun (WGS) entry which is preliminary data.</text>
</comment>
<dbReference type="EMBL" id="LHPF02000005">
    <property type="protein sequence ID" value="PSC74196.1"/>
    <property type="molecule type" value="Genomic_DNA"/>
</dbReference>
<evidence type="ECO:0000313" key="3">
    <source>
        <dbReference type="EMBL" id="PSC74196.1"/>
    </source>
</evidence>
<dbReference type="Gene3D" id="1.10.287.1490">
    <property type="match status" value="1"/>
</dbReference>
<keyword evidence="1" id="KW-0175">Coiled coil</keyword>
<proteinExistence type="predicted"/>
<sequence>MLWDGWKATARALSAAAAAAAATAASSPHAHRRHLILGRRPGLECNVSMASPWQLLSVMSDLTVVAGVLLAGKLLQLLRGRQTANSASQASERRAAAEVERLQEQLTSAKLAARSAERRLREAEAAARQHDFQAATLEGEVARLEGQVAELQAALHSAAQRVEVDDLAADNARLLEENAAALQQLRTLASALEQQAAAAQAARAEAAAAAARRGGELAELAAENEHMHATLEEARGQLAAVMAENADLAERLLQVAFEPHAESAAGGTPVLSPARRSRGLSLEDEAQRRVSVQRLQPPVLPYVRPGSAPASGGGAGAATSAFAAAAAVHLPPGEDGGEGGAAPENDSGAHNASPLSEAASKRRPASAQGSLGSSAASSREATPR</sequence>
<name>A0A2P6VJB7_9CHLO</name>
<organism evidence="3 4">
    <name type="scientific">Micractinium conductrix</name>
    <dbReference type="NCBI Taxonomy" id="554055"/>
    <lineage>
        <taxon>Eukaryota</taxon>
        <taxon>Viridiplantae</taxon>
        <taxon>Chlorophyta</taxon>
        <taxon>core chlorophytes</taxon>
        <taxon>Trebouxiophyceae</taxon>
        <taxon>Chlorellales</taxon>
        <taxon>Chlorellaceae</taxon>
        <taxon>Chlorella clade</taxon>
        <taxon>Micractinium</taxon>
    </lineage>
</organism>
<gene>
    <name evidence="3" type="ORF">C2E20_2548</name>
</gene>
<keyword evidence="4" id="KW-1185">Reference proteome</keyword>
<dbReference type="Proteomes" id="UP000239649">
    <property type="component" value="Unassembled WGS sequence"/>
</dbReference>
<feature type="compositionally biased region" description="Low complexity" evidence="2">
    <location>
        <begin position="365"/>
        <end position="378"/>
    </location>
</feature>
<reference evidence="3 4" key="1">
    <citation type="journal article" date="2018" name="Plant J.">
        <title>Genome sequences of Chlorella sorokiniana UTEX 1602 and Micractinium conductrix SAG 241.80: implications to maltose excretion by a green alga.</title>
        <authorList>
            <person name="Arriola M.B."/>
            <person name="Velmurugan N."/>
            <person name="Zhang Y."/>
            <person name="Plunkett M.H."/>
            <person name="Hondzo H."/>
            <person name="Barney B.M."/>
        </authorList>
    </citation>
    <scope>NUCLEOTIDE SEQUENCE [LARGE SCALE GENOMIC DNA]</scope>
    <source>
        <strain evidence="3 4">SAG 241.80</strain>
    </source>
</reference>
<protein>
    <submittedName>
        <fullName evidence="3">Plectin isoform X1</fullName>
    </submittedName>
</protein>
<feature type="compositionally biased region" description="Low complexity" evidence="2">
    <location>
        <begin position="317"/>
        <end position="333"/>
    </location>
</feature>
<evidence type="ECO:0000313" key="4">
    <source>
        <dbReference type="Proteomes" id="UP000239649"/>
    </source>
</evidence>